<evidence type="ECO:0000313" key="1">
    <source>
        <dbReference type="EMBL" id="GAG36053.1"/>
    </source>
</evidence>
<proteinExistence type="predicted"/>
<dbReference type="EMBL" id="BARS01043105">
    <property type="protein sequence ID" value="GAG36053.1"/>
    <property type="molecule type" value="Genomic_DNA"/>
</dbReference>
<accession>X0XHD8</accession>
<name>X0XHD8_9ZZZZ</name>
<gene>
    <name evidence="1" type="ORF">S01H1_65310</name>
</gene>
<reference evidence="1" key="1">
    <citation type="journal article" date="2014" name="Front. Microbiol.">
        <title>High frequency of phylogenetically diverse reductive dehalogenase-homologous genes in deep subseafloor sedimentary metagenomes.</title>
        <authorList>
            <person name="Kawai M."/>
            <person name="Futagami T."/>
            <person name="Toyoda A."/>
            <person name="Takaki Y."/>
            <person name="Nishi S."/>
            <person name="Hori S."/>
            <person name="Arai W."/>
            <person name="Tsubouchi T."/>
            <person name="Morono Y."/>
            <person name="Uchiyama I."/>
            <person name="Ito T."/>
            <person name="Fujiyama A."/>
            <person name="Inagaki F."/>
            <person name="Takami H."/>
        </authorList>
    </citation>
    <scope>NUCLEOTIDE SEQUENCE</scope>
    <source>
        <strain evidence="1">Expedition CK06-06</strain>
    </source>
</reference>
<protein>
    <submittedName>
        <fullName evidence="1">Uncharacterized protein</fullName>
    </submittedName>
</protein>
<organism evidence="1">
    <name type="scientific">marine sediment metagenome</name>
    <dbReference type="NCBI Taxonomy" id="412755"/>
    <lineage>
        <taxon>unclassified sequences</taxon>
        <taxon>metagenomes</taxon>
        <taxon>ecological metagenomes</taxon>
    </lineage>
</organism>
<sequence>FEIYLYEDATSLGFFRMHSTGQIQILDDITGYEDIMAYSADQWYVVAIDFSCAADTYKIDVYDHTGGSWLGWSGNYTLPNACTTNVNKLLIFIQDNGTAQTAYMDTITPTDPTAAAPAAEVVPEQIHIFR</sequence>
<feature type="non-terminal residue" evidence="1">
    <location>
        <position position="1"/>
    </location>
</feature>
<dbReference type="AlphaFoldDB" id="X0XHD8"/>
<comment type="caution">
    <text evidence="1">The sequence shown here is derived from an EMBL/GenBank/DDBJ whole genome shotgun (WGS) entry which is preliminary data.</text>
</comment>